<keyword evidence="2" id="KW-1185">Reference proteome</keyword>
<dbReference type="Proteomes" id="UP000001551">
    <property type="component" value="Chromosome"/>
</dbReference>
<dbReference type="Pfam" id="PF09582">
    <property type="entry name" value="AnfO_nitrog"/>
    <property type="match status" value="1"/>
</dbReference>
<dbReference type="KEGG" id="eha:Ethha_1557"/>
<organism evidence="1 2">
    <name type="scientific">Ethanoligenens harbinense (strain DSM 18485 / JCM 12961 / CGMCC 1.5033 / YUAN-3)</name>
    <dbReference type="NCBI Taxonomy" id="663278"/>
    <lineage>
        <taxon>Bacteria</taxon>
        <taxon>Bacillati</taxon>
        <taxon>Bacillota</taxon>
        <taxon>Clostridia</taxon>
        <taxon>Eubacteriales</taxon>
        <taxon>Oscillospiraceae</taxon>
        <taxon>Ethanoligenens</taxon>
    </lineage>
</organism>
<gene>
    <name evidence="1" type="ordered locus">Ethha_1557</name>
</gene>
<dbReference type="AlphaFoldDB" id="E6U874"/>
<reference evidence="1 2" key="1">
    <citation type="submission" date="2010-12" db="EMBL/GenBank/DDBJ databases">
        <title>Complete sequence of Ethanoligenens harbinense YUAN-3.</title>
        <authorList>
            <person name="Lucas S."/>
            <person name="Copeland A."/>
            <person name="Lapidus A."/>
            <person name="Cheng J.-F."/>
            <person name="Bruce D."/>
            <person name="Goodwin L."/>
            <person name="Pitluck S."/>
            <person name="Chertkov O."/>
            <person name="Misra M."/>
            <person name="Detter J.C."/>
            <person name="Han C."/>
            <person name="Tapia R."/>
            <person name="Land M."/>
            <person name="Hauser L."/>
            <person name="Jeffries C."/>
            <person name="Kyrpides N."/>
            <person name="Ivanova N."/>
            <person name="Mikhailova N."/>
            <person name="Wang A."/>
            <person name="Mouttaki H."/>
            <person name="He Z."/>
            <person name="Zhou J."/>
            <person name="Hemme C.L."/>
            <person name="Woyke T."/>
        </authorList>
    </citation>
    <scope>NUCLEOTIDE SEQUENCE [LARGE SCALE GENOMIC DNA]</scope>
    <source>
        <strain evidence="2">DSM 18485 / JCM 12961 / CGMCC 1.5033 / YUAN-3</strain>
    </source>
</reference>
<evidence type="ECO:0000313" key="2">
    <source>
        <dbReference type="Proteomes" id="UP000001551"/>
    </source>
</evidence>
<dbReference type="eggNOG" id="ENOG50308XE">
    <property type="taxonomic scope" value="Bacteria"/>
</dbReference>
<dbReference type="InterPro" id="IPR014287">
    <property type="entry name" value="Nase_Fe-Fe_AnfO"/>
</dbReference>
<name>E6U874_ETHHY</name>
<accession>E6U874</accession>
<proteinExistence type="predicted"/>
<protein>
    <submittedName>
        <fullName evidence="1">Nitrogenase iron-iron accessory protein AnfO</fullName>
    </submittedName>
</protein>
<dbReference type="STRING" id="663278.Ethha_1557"/>
<dbReference type="EMBL" id="CP002400">
    <property type="protein sequence ID" value="ADU27093.1"/>
    <property type="molecule type" value="Genomic_DNA"/>
</dbReference>
<sequence length="219" mass="24679">MKEMIEMANTVAVVVGPDGNTSSLLEQSVHLQVFQKKLADWNLERELPVELHPEQGLANVRHEISELIGELGDTRILVAGEISGVAYNAFDTAGYYVFQIPEKRPQKFLEFVLASVEKQQEDLRVLQRGTGDVPQPQRAGEDGIYYLDITQAQANNPNATTKQMLLPFLKGTTFYELTLMCSHIPPWFDREFGVLKLAYDKEVVGPEKYKVIVHPTTCE</sequence>
<dbReference type="HOGENOM" id="CLU_097520_0_0_9"/>
<evidence type="ECO:0000313" key="1">
    <source>
        <dbReference type="EMBL" id="ADU27093.1"/>
    </source>
</evidence>